<protein>
    <submittedName>
        <fullName evidence="6">TetR/AcrR family transcriptional regulator</fullName>
    </submittedName>
</protein>
<evidence type="ECO:0000256" key="2">
    <source>
        <dbReference type="ARBA" id="ARBA00023125"/>
    </source>
</evidence>
<dbReference type="InterPro" id="IPR050109">
    <property type="entry name" value="HTH-type_TetR-like_transc_reg"/>
</dbReference>
<evidence type="ECO:0000256" key="4">
    <source>
        <dbReference type="PROSITE-ProRule" id="PRU00335"/>
    </source>
</evidence>
<name>A0ABW2HF69_9MICO</name>
<dbReference type="PANTHER" id="PTHR30055">
    <property type="entry name" value="HTH-TYPE TRANSCRIPTIONAL REGULATOR RUTR"/>
    <property type="match status" value="1"/>
</dbReference>
<keyword evidence="1" id="KW-0805">Transcription regulation</keyword>
<dbReference type="Gene3D" id="1.10.357.10">
    <property type="entry name" value="Tetracycline Repressor, domain 2"/>
    <property type="match status" value="1"/>
</dbReference>
<keyword evidence="3" id="KW-0804">Transcription</keyword>
<feature type="DNA-binding region" description="H-T-H motif" evidence="4">
    <location>
        <begin position="34"/>
        <end position="53"/>
    </location>
</feature>
<evidence type="ECO:0000256" key="3">
    <source>
        <dbReference type="ARBA" id="ARBA00023163"/>
    </source>
</evidence>
<proteinExistence type="predicted"/>
<evidence type="ECO:0000256" key="1">
    <source>
        <dbReference type="ARBA" id="ARBA00023015"/>
    </source>
</evidence>
<dbReference type="SUPFAM" id="SSF48498">
    <property type="entry name" value="Tetracyclin repressor-like, C-terminal domain"/>
    <property type="match status" value="1"/>
</dbReference>
<dbReference type="Pfam" id="PF00440">
    <property type="entry name" value="TetR_N"/>
    <property type="match status" value="1"/>
</dbReference>
<evidence type="ECO:0000313" key="6">
    <source>
        <dbReference type="EMBL" id="MFC7269622.1"/>
    </source>
</evidence>
<gene>
    <name evidence="6" type="ORF">ACFQRL_11670</name>
</gene>
<evidence type="ECO:0000259" key="5">
    <source>
        <dbReference type="PROSITE" id="PS50977"/>
    </source>
</evidence>
<evidence type="ECO:0000313" key="7">
    <source>
        <dbReference type="Proteomes" id="UP001596507"/>
    </source>
</evidence>
<dbReference type="EMBL" id="JBHTBE010000003">
    <property type="protein sequence ID" value="MFC7269622.1"/>
    <property type="molecule type" value="Genomic_DNA"/>
</dbReference>
<dbReference type="InterPro" id="IPR009057">
    <property type="entry name" value="Homeodomain-like_sf"/>
</dbReference>
<accession>A0ABW2HF69</accession>
<dbReference type="Pfam" id="PF16859">
    <property type="entry name" value="TetR_C_11"/>
    <property type="match status" value="1"/>
</dbReference>
<dbReference type="PROSITE" id="PS50977">
    <property type="entry name" value="HTH_TETR_2"/>
    <property type="match status" value="1"/>
</dbReference>
<dbReference type="RefSeq" id="WP_262874554.1">
    <property type="nucleotide sequence ID" value="NZ_BAABKW010000001.1"/>
</dbReference>
<sequence length="192" mass="19896">MNARRGRPRSEQARLAVLDAAVDLLRADGYDRLTIDAVATRAGVGRQTIYRWWGSKASIVAEAVLEGRISLGGPAIVDTGDLRADLRGWTRALVAAAGDAEEQAVIRALTAAAADGGADADALYRRLTSPGHEALVTRLAAGASDPTDPRLHSAADAVFGTVLYRVLTGAPMTPDAADALTGLLLTGLDAPS</sequence>
<comment type="caution">
    <text evidence="6">The sequence shown here is derived from an EMBL/GenBank/DDBJ whole genome shotgun (WGS) entry which is preliminary data.</text>
</comment>
<dbReference type="InterPro" id="IPR011075">
    <property type="entry name" value="TetR_C"/>
</dbReference>
<dbReference type="Proteomes" id="UP001596507">
    <property type="component" value="Unassembled WGS sequence"/>
</dbReference>
<organism evidence="6 7">
    <name type="scientific">Microbacterium fluvii</name>
    <dbReference type="NCBI Taxonomy" id="415215"/>
    <lineage>
        <taxon>Bacteria</taxon>
        <taxon>Bacillati</taxon>
        <taxon>Actinomycetota</taxon>
        <taxon>Actinomycetes</taxon>
        <taxon>Micrococcales</taxon>
        <taxon>Microbacteriaceae</taxon>
        <taxon>Microbacterium</taxon>
    </lineage>
</organism>
<keyword evidence="7" id="KW-1185">Reference proteome</keyword>
<dbReference type="InterPro" id="IPR036271">
    <property type="entry name" value="Tet_transcr_reg_TetR-rel_C_sf"/>
</dbReference>
<dbReference type="SUPFAM" id="SSF46689">
    <property type="entry name" value="Homeodomain-like"/>
    <property type="match status" value="1"/>
</dbReference>
<dbReference type="InterPro" id="IPR001647">
    <property type="entry name" value="HTH_TetR"/>
</dbReference>
<dbReference type="PRINTS" id="PR00455">
    <property type="entry name" value="HTHTETR"/>
</dbReference>
<keyword evidence="2 4" id="KW-0238">DNA-binding</keyword>
<reference evidence="7" key="1">
    <citation type="journal article" date="2019" name="Int. J. Syst. Evol. Microbiol.">
        <title>The Global Catalogue of Microorganisms (GCM) 10K type strain sequencing project: providing services to taxonomists for standard genome sequencing and annotation.</title>
        <authorList>
            <consortium name="The Broad Institute Genomics Platform"/>
            <consortium name="The Broad Institute Genome Sequencing Center for Infectious Disease"/>
            <person name="Wu L."/>
            <person name="Ma J."/>
        </authorList>
    </citation>
    <scope>NUCLEOTIDE SEQUENCE [LARGE SCALE GENOMIC DNA]</scope>
    <source>
        <strain evidence="7">CGMCC 1.15772</strain>
    </source>
</reference>
<feature type="domain" description="HTH tetR-type" evidence="5">
    <location>
        <begin position="11"/>
        <end position="71"/>
    </location>
</feature>
<dbReference type="PANTHER" id="PTHR30055:SF148">
    <property type="entry name" value="TETR-FAMILY TRANSCRIPTIONAL REGULATOR"/>
    <property type="match status" value="1"/>
</dbReference>